<dbReference type="InterPro" id="IPR023214">
    <property type="entry name" value="HAD_sf"/>
</dbReference>
<keyword evidence="6" id="KW-1185">Reference proteome</keyword>
<dbReference type="RefSeq" id="WP_219935793.1">
    <property type="nucleotide sequence ID" value="NZ_JAGFNY010000001.1"/>
</dbReference>
<dbReference type="Gene3D" id="1.10.150.240">
    <property type="entry name" value="Putative phosphatase, domain 2"/>
    <property type="match status" value="1"/>
</dbReference>
<dbReference type="Gene3D" id="3.40.50.1000">
    <property type="entry name" value="HAD superfamily/HAD-like"/>
    <property type="match status" value="1"/>
</dbReference>
<dbReference type="PANTHER" id="PTHR43434">
    <property type="entry name" value="PHOSPHOGLYCOLATE PHOSPHATASE"/>
    <property type="match status" value="1"/>
</dbReference>
<protein>
    <submittedName>
        <fullName evidence="5">HAD-IA family hydrolase</fullName>
    </submittedName>
</protein>
<keyword evidence="3" id="KW-0460">Magnesium</keyword>
<dbReference type="GO" id="GO:0016787">
    <property type="term" value="F:hydrolase activity"/>
    <property type="evidence" value="ECO:0007669"/>
    <property type="project" value="UniProtKB-KW"/>
</dbReference>
<evidence type="ECO:0000256" key="4">
    <source>
        <dbReference type="ARBA" id="ARBA00023277"/>
    </source>
</evidence>
<dbReference type="InterPro" id="IPR006439">
    <property type="entry name" value="HAD-SF_hydro_IA"/>
</dbReference>
<dbReference type="Pfam" id="PF13419">
    <property type="entry name" value="HAD_2"/>
    <property type="match status" value="1"/>
</dbReference>
<keyword evidence="1" id="KW-0479">Metal-binding</keyword>
<evidence type="ECO:0000313" key="5">
    <source>
        <dbReference type="EMBL" id="MBW7569351.1"/>
    </source>
</evidence>
<organism evidence="5 6">
    <name type="scientific">Succinivibrio faecicola</name>
    <dbReference type="NCBI Taxonomy" id="2820300"/>
    <lineage>
        <taxon>Bacteria</taxon>
        <taxon>Pseudomonadati</taxon>
        <taxon>Pseudomonadota</taxon>
        <taxon>Gammaproteobacteria</taxon>
        <taxon>Aeromonadales</taxon>
        <taxon>Succinivibrionaceae</taxon>
        <taxon>Succinivibrio</taxon>
    </lineage>
</organism>
<comment type="caution">
    <text evidence="5">The sequence shown here is derived from an EMBL/GenBank/DDBJ whole genome shotgun (WGS) entry which is preliminary data.</text>
</comment>
<dbReference type="InterPro" id="IPR041492">
    <property type="entry name" value="HAD_2"/>
</dbReference>
<keyword evidence="2 5" id="KW-0378">Hydrolase</keyword>
<evidence type="ECO:0000256" key="2">
    <source>
        <dbReference type="ARBA" id="ARBA00022801"/>
    </source>
</evidence>
<dbReference type="InterPro" id="IPR036412">
    <property type="entry name" value="HAD-like_sf"/>
</dbReference>
<name>A0ABS7DDH2_9GAMM</name>
<dbReference type="SFLD" id="SFLDG01129">
    <property type="entry name" value="C1.5:_HAD__Beta-PGM__Phosphata"/>
    <property type="match status" value="1"/>
</dbReference>
<dbReference type="SUPFAM" id="SSF56784">
    <property type="entry name" value="HAD-like"/>
    <property type="match status" value="1"/>
</dbReference>
<dbReference type="PANTHER" id="PTHR43434:SF23">
    <property type="entry name" value="PHOSPHOGLYCOLATE PHOSPHATASE"/>
    <property type="match status" value="1"/>
</dbReference>
<sequence>MKYKAVLFDLDGTLLDTARDIMQACNYTLEKFGFSKLDESILRTKITAGMREMMKLSVPKDKWDSAGVETVMRDCFANYYTEHINDRTVPFDGINELMAKLANKGIKTAVITNKYEAMAKKLLSKYEFSKNLTLILGCDSLSHSKPHPEPILKTLEKMGLSSDQAVYIGDHKNDITASNAANTDSIAALWGYGTNECDDVSNWGATYIAKDVKDIFSIIFC</sequence>
<dbReference type="Proteomes" id="UP000731465">
    <property type="component" value="Unassembled WGS sequence"/>
</dbReference>
<dbReference type="EMBL" id="JAGFNY010000001">
    <property type="protein sequence ID" value="MBW7569351.1"/>
    <property type="molecule type" value="Genomic_DNA"/>
</dbReference>
<keyword evidence="4" id="KW-0119">Carbohydrate metabolism</keyword>
<dbReference type="InterPro" id="IPR050155">
    <property type="entry name" value="HAD-like_hydrolase_sf"/>
</dbReference>
<reference evidence="5 6" key="1">
    <citation type="submission" date="2021-03" db="EMBL/GenBank/DDBJ databases">
        <title>Succinivibrio sp. nov. isolated from feces of cow.</title>
        <authorList>
            <person name="Choi J.-Y."/>
        </authorList>
    </citation>
    <scope>NUCLEOTIDE SEQUENCE [LARGE SCALE GENOMIC DNA]</scope>
    <source>
        <strain evidence="5 6">AGMB01872</strain>
    </source>
</reference>
<gene>
    <name evidence="5" type="ORF">J5V48_00375</name>
</gene>
<evidence type="ECO:0000256" key="3">
    <source>
        <dbReference type="ARBA" id="ARBA00022842"/>
    </source>
</evidence>
<evidence type="ECO:0000256" key="1">
    <source>
        <dbReference type="ARBA" id="ARBA00022723"/>
    </source>
</evidence>
<dbReference type="NCBIfam" id="TIGR01549">
    <property type="entry name" value="HAD-SF-IA-v1"/>
    <property type="match status" value="1"/>
</dbReference>
<dbReference type="InterPro" id="IPR023198">
    <property type="entry name" value="PGP-like_dom2"/>
</dbReference>
<dbReference type="PRINTS" id="PR00413">
    <property type="entry name" value="HADHALOGNASE"/>
</dbReference>
<proteinExistence type="predicted"/>
<dbReference type="SFLD" id="SFLDS00003">
    <property type="entry name" value="Haloacid_Dehalogenase"/>
    <property type="match status" value="1"/>
</dbReference>
<evidence type="ECO:0000313" key="6">
    <source>
        <dbReference type="Proteomes" id="UP000731465"/>
    </source>
</evidence>
<dbReference type="SFLD" id="SFLDG01135">
    <property type="entry name" value="C1.5.6:_HAD__Beta-PGM__Phospha"/>
    <property type="match status" value="1"/>
</dbReference>
<accession>A0ABS7DDH2</accession>